<dbReference type="InterPro" id="IPR004843">
    <property type="entry name" value="Calcineurin-like_PHP"/>
</dbReference>
<evidence type="ECO:0000256" key="2">
    <source>
        <dbReference type="ARBA" id="ARBA00022801"/>
    </source>
</evidence>
<dbReference type="InterPro" id="IPR050884">
    <property type="entry name" value="CNP_phosphodiesterase-III"/>
</dbReference>
<dbReference type="SUPFAM" id="SSF56300">
    <property type="entry name" value="Metallo-dependent phosphatases"/>
    <property type="match status" value="2"/>
</dbReference>
<feature type="domain" description="Calcineurin-like phosphoesterase" evidence="6">
    <location>
        <begin position="7"/>
        <end position="239"/>
    </location>
</feature>
<evidence type="ECO:0000256" key="5">
    <source>
        <dbReference type="SAM" id="MobiDB-lite"/>
    </source>
</evidence>
<accession>A0A250IL48</accession>
<keyword evidence="2" id="KW-0378">Hydrolase</keyword>
<feature type="region of interest" description="Disordered" evidence="5">
    <location>
        <begin position="349"/>
        <end position="382"/>
    </location>
</feature>
<dbReference type="EMBL" id="CP022163">
    <property type="protein sequence ID" value="ATB32464.1"/>
    <property type="molecule type" value="Genomic_DNA"/>
</dbReference>
<dbReference type="InterPro" id="IPR029052">
    <property type="entry name" value="Metallo-depent_PP-like"/>
</dbReference>
<dbReference type="Pfam" id="PF00149">
    <property type="entry name" value="Metallophos"/>
    <property type="match status" value="2"/>
</dbReference>
<dbReference type="PANTHER" id="PTHR42988">
    <property type="entry name" value="PHOSPHOHYDROLASE"/>
    <property type="match status" value="1"/>
</dbReference>
<dbReference type="Proteomes" id="UP000217289">
    <property type="component" value="Chromosome"/>
</dbReference>
<sequence length="685" mass="76752">MARLGWLHLSDLHLGIHGSRLLQPEYREALHQDLRGLHARAGPWSLVLISGDLTLTGSPREFELLNSALDSLWTLLRELGSEPCLLVVPGDHDIRRDPNPRLPDLGSRYRALEARKAFRAESPGQVERTVWKGFAAFNDWFSTWRHMHPSSQLTSFRPGLLPGDFAATVASEGVTVGVIGLNSSFRSSARDGLEGMNEIDVEQVEAATGQDLRAWARPHDALLLLTHHPPSKLRDALLTELGERLAFPGRPLLHLCGDRLTEGGSLLGVPPRPWSRSLHASDLFSELPRSSHAPGSGYLAGQLQLTGMGGRLELFPRSTFMTEDGTLVLEPDTRTLSGDRESIEIPWSELLQERPSSVSPSAPEAPAPRPTRPEPPSPDSPIRILHLSDLHVEAGQDPHNLLQPLAADLRGKPPRGLGVERLDHLVISGDLTQKASPQEFEKARAFVSELLEEFGLTPRQCIIVPGNHDLDWSAQVYAERFKNFSDFFYQPLFQRAYPLPPEEQCLSFFFRESRIQFLALNSAWEIDKHFTERSSIHEGALSRGLRAADRELGRESNVLRMAVWHHPITGNEKIKDDAFTSRLSQADVRVCLHGHVHEIRADLLDPTHPWRSMHVIGAGSFGAPYRDRPESVPRLYNLLEVERELHRLRVHVRSRPKQGGAWGPEPQWPNARTGEIRPYYDVTLS</sequence>
<evidence type="ECO:0000313" key="7">
    <source>
        <dbReference type="EMBL" id="ATB32464.1"/>
    </source>
</evidence>
<evidence type="ECO:0000259" key="6">
    <source>
        <dbReference type="Pfam" id="PF00149"/>
    </source>
</evidence>
<feature type="compositionally biased region" description="Pro residues" evidence="5">
    <location>
        <begin position="363"/>
        <end position="379"/>
    </location>
</feature>
<keyword evidence="1" id="KW-0479">Metal-binding</keyword>
<protein>
    <recommendedName>
        <fullName evidence="6">Calcineurin-like phosphoesterase domain-containing protein</fullName>
    </recommendedName>
</protein>
<dbReference type="AlphaFoldDB" id="A0A250IL48"/>
<dbReference type="Gene3D" id="3.60.21.10">
    <property type="match status" value="2"/>
</dbReference>
<evidence type="ECO:0000313" key="8">
    <source>
        <dbReference type="Proteomes" id="UP000217289"/>
    </source>
</evidence>
<dbReference type="RefSeq" id="WP_170115618.1">
    <property type="nucleotide sequence ID" value="NZ_CP022163.1"/>
</dbReference>
<organism evidence="7 8">
    <name type="scientific">Melittangium boletus DSM 14713</name>
    <dbReference type="NCBI Taxonomy" id="1294270"/>
    <lineage>
        <taxon>Bacteria</taxon>
        <taxon>Pseudomonadati</taxon>
        <taxon>Myxococcota</taxon>
        <taxon>Myxococcia</taxon>
        <taxon>Myxococcales</taxon>
        <taxon>Cystobacterineae</taxon>
        <taxon>Archangiaceae</taxon>
        <taxon>Melittangium</taxon>
    </lineage>
</organism>
<proteinExistence type="inferred from homology"/>
<feature type="domain" description="Calcineurin-like phosphoesterase" evidence="6">
    <location>
        <begin position="382"/>
        <end position="598"/>
    </location>
</feature>
<dbReference type="PANTHER" id="PTHR42988:SF2">
    <property type="entry name" value="CYCLIC NUCLEOTIDE PHOSPHODIESTERASE CBUA0032-RELATED"/>
    <property type="match status" value="1"/>
</dbReference>
<dbReference type="KEGG" id="mbd:MEBOL_005944"/>
<evidence type="ECO:0000256" key="3">
    <source>
        <dbReference type="ARBA" id="ARBA00023004"/>
    </source>
</evidence>
<name>A0A250IL48_9BACT</name>
<keyword evidence="8" id="KW-1185">Reference proteome</keyword>
<reference evidence="7 8" key="1">
    <citation type="submission" date="2017-06" db="EMBL/GenBank/DDBJ databases">
        <authorList>
            <person name="Kim H.J."/>
            <person name="Triplett B.A."/>
        </authorList>
    </citation>
    <scope>NUCLEOTIDE SEQUENCE [LARGE SCALE GENOMIC DNA]</scope>
    <source>
        <strain evidence="7 8">DSM 14713</strain>
    </source>
</reference>
<comment type="similarity">
    <text evidence="4">Belongs to the cyclic nucleotide phosphodiesterase class-III family.</text>
</comment>
<evidence type="ECO:0000256" key="4">
    <source>
        <dbReference type="ARBA" id="ARBA00025742"/>
    </source>
</evidence>
<dbReference type="GO" id="GO:0046872">
    <property type="term" value="F:metal ion binding"/>
    <property type="evidence" value="ECO:0007669"/>
    <property type="project" value="UniProtKB-KW"/>
</dbReference>
<gene>
    <name evidence="7" type="ORF">MEBOL_005944</name>
</gene>
<keyword evidence="3" id="KW-0408">Iron</keyword>
<feature type="compositionally biased region" description="Low complexity" evidence="5">
    <location>
        <begin position="353"/>
        <end position="362"/>
    </location>
</feature>
<evidence type="ECO:0000256" key="1">
    <source>
        <dbReference type="ARBA" id="ARBA00022723"/>
    </source>
</evidence>
<dbReference type="GO" id="GO:0016787">
    <property type="term" value="F:hydrolase activity"/>
    <property type="evidence" value="ECO:0007669"/>
    <property type="project" value="UniProtKB-KW"/>
</dbReference>